<name>A0ABT5E8J8_9BACT</name>
<dbReference type="Pfam" id="PF13560">
    <property type="entry name" value="HTH_31"/>
    <property type="match status" value="1"/>
</dbReference>
<dbReference type="RefSeq" id="WP_272090274.1">
    <property type="nucleotide sequence ID" value="NZ_JAQNDL010000003.1"/>
</dbReference>
<protein>
    <submittedName>
        <fullName evidence="3">Helix-turn-helix domain-containing protein</fullName>
    </submittedName>
</protein>
<dbReference type="InterPro" id="IPR001387">
    <property type="entry name" value="Cro/C1-type_HTH"/>
</dbReference>
<accession>A0ABT5E8J8</accession>
<dbReference type="Gene3D" id="1.10.260.40">
    <property type="entry name" value="lambda repressor-like DNA-binding domains"/>
    <property type="match status" value="1"/>
</dbReference>
<dbReference type="PROSITE" id="PS50943">
    <property type="entry name" value="HTH_CROC1"/>
    <property type="match status" value="1"/>
</dbReference>
<comment type="caution">
    <text evidence="3">The sequence shown here is derived from an EMBL/GenBank/DDBJ whole genome shotgun (WGS) entry which is preliminary data.</text>
</comment>
<reference evidence="3 4" key="1">
    <citation type="submission" date="2022-11" db="EMBL/GenBank/DDBJ databases">
        <title>Minimal conservation of predation-associated metabolite biosynthetic gene clusters underscores biosynthetic potential of Myxococcota including descriptions for ten novel species: Archangium lansinium sp. nov., Myxococcus landrumus sp. nov., Nannocystis bai.</title>
        <authorList>
            <person name="Ahearne A."/>
            <person name="Stevens C."/>
            <person name="Dowd S."/>
        </authorList>
    </citation>
    <scope>NUCLEOTIDE SEQUENCE [LARGE SCALE GENOMIC DNA]</scope>
    <source>
        <strain evidence="3 4">BB15-2</strain>
    </source>
</reference>
<proteinExistence type="predicted"/>
<evidence type="ECO:0000313" key="3">
    <source>
        <dbReference type="EMBL" id="MDC0721768.1"/>
    </source>
</evidence>
<feature type="compositionally biased region" description="Polar residues" evidence="1">
    <location>
        <begin position="108"/>
        <end position="118"/>
    </location>
</feature>
<keyword evidence="4" id="KW-1185">Reference proteome</keyword>
<feature type="region of interest" description="Disordered" evidence="1">
    <location>
        <begin position="88"/>
        <end position="118"/>
    </location>
</feature>
<dbReference type="Proteomes" id="UP001221686">
    <property type="component" value="Unassembled WGS sequence"/>
</dbReference>
<dbReference type="SUPFAM" id="SSF47413">
    <property type="entry name" value="lambda repressor-like DNA-binding domains"/>
    <property type="match status" value="1"/>
</dbReference>
<gene>
    <name evidence="3" type="ORF">POL25_32970</name>
</gene>
<dbReference type="EMBL" id="JAQNDL010000003">
    <property type="protein sequence ID" value="MDC0721768.1"/>
    <property type="molecule type" value="Genomic_DNA"/>
</dbReference>
<feature type="domain" description="HTH cro/C1-type" evidence="2">
    <location>
        <begin position="23"/>
        <end position="79"/>
    </location>
</feature>
<organism evidence="3 4">
    <name type="scientific">Nannocystis bainbridge</name>
    <dbReference type="NCBI Taxonomy" id="2995303"/>
    <lineage>
        <taxon>Bacteria</taxon>
        <taxon>Pseudomonadati</taxon>
        <taxon>Myxococcota</taxon>
        <taxon>Polyangia</taxon>
        <taxon>Nannocystales</taxon>
        <taxon>Nannocystaceae</taxon>
        <taxon>Nannocystis</taxon>
    </lineage>
</organism>
<feature type="compositionally biased region" description="Basic and acidic residues" evidence="1">
    <location>
        <begin position="88"/>
        <end position="99"/>
    </location>
</feature>
<evidence type="ECO:0000256" key="1">
    <source>
        <dbReference type="SAM" id="MobiDB-lite"/>
    </source>
</evidence>
<dbReference type="InterPro" id="IPR010982">
    <property type="entry name" value="Lambda_DNA-bd_dom_sf"/>
</dbReference>
<evidence type="ECO:0000313" key="4">
    <source>
        <dbReference type="Proteomes" id="UP001221686"/>
    </source>
</evidence>
<sequence>MARTTVAPLPAVSRLLQQMGESIRLARLRRRLPSALVAERAGMSAPTLRAIERGEAGVTIGAYANVLHCLGLEKDLALIAKDDELGRRLQDLKMQPERRPRSRKPKSAETSGGEQDDV</sequence>
<evidence type="ECO:0000259" key="2">
    <source>
        <dbReference type="PROSITE" id="PS50943"/>
    </source>
</evidence>